<feature type="coiled-coil region" evidence="1">
    <location>
        <begin position="901"/>
        <end position="939"/>
    </location>
</feature>
<comment type="caution">
    <text evidence="2">The sequence shown here is derived from an EMBL/GenBank/DDBJ whole genome shotgun (WGS) entry which is preliminary data.</text>
</comment>
<evidence type="ECO:0000313" key="2">
    <source>
        <dbReference type="EMBL" id="TBO41073.1"/>
    </source>
</evidence>
<keyword evidence="3" id="KW-1185">Reference proteome</keyword>
<evidence type="ECO:0000256" key="1">
    <source>
        <dbReference type="SAM" id="Coils"/>
    </source>
</evidence>
<dbReference type="AlphaFoldDB" id="A0A4Q9HAH2"/>
<dbReference type="RefSeq" id="WP_131031012.1">
    <property type="nucleotide sequence ID" value="NZ_SIXF01000016.1"/>
</dbReference>
<organism evidence="2 3">
    <name type="scientific">Pedobacter kyonggii</name>
    <dbReference type="NCBI Taxonomy" id="1926871"/>
    <lineage>
        <taxon>Bacteria</taxon>
        <taxon>Pseudomonadati</taxon>
        <taxon>Bacteroidota</taxon>
        <taxon>Sphingobacteriia</taxon>
        <taxon>Sphingobacteriales</taxon>
        <taxon>Sphingobacteriaceae</taxon>
        <taxon>Pedobacter</taxon>
    </lineage>
</organism>
<evidence type="ECO:0000313" key="3">
    <source>
        <dbReference type="Proteomes" id="UP000291819"/>
    </source>
</evidence>
<feature type="coiled-coil region" evidence="1">
    <location>
        <begin position="789"/>
        <end position="823"/>
    </location>
</feature>
<protein>
    <submittedName>
        <fullName evidence="2">Uncharacterized protein</fullName>
    </submittedName>
</protein>
<reference evidence="2 3" key="1">
    <citation type="submission" date="2019-02" db="EMBL/GenBank/DDBJ databases">
        <title>Pedobacter kyonggii whole genome sequence analysis.</title>
        <authorList>
            <person name="Dahal R.H."/>
        </authorList>
    </citation>
    <scope>NUCLEOTIDE SEQUENCE [LARGE SCALE GENOMIC DNA]</scope>
    <source>
        <strain evidence="2 3">K-4-11-1</strain>
    </source>
</reference>
<accession>A0A4Q9HAH2</accession>
<dbReference type="OrthoDB" id="596204at2"/>
<keyword evidence="1" id="KW-0175">Coiled coil</keyword>
<dbReference type="Proteomes" id="UP000291819">
    <property type="component" value="Unassembled WGS sequence"/>
</dbReference>
<sequence>MELINKTTVFEENQVLTAGQLNTMQQFLFQESRLTRIRLIGRGIVCGLHATFGVNTVHISKGVGVTSWGFLISLGECGLTHFKPYTLPDGLDYKYFNNAPLLELVTAENAAAVAATPINASLILSDYVVVLFLESAARDLKSCLGKSCDDLGKENTFTVRKLLIKITDLIDINSFNKNKGGAMYPALYNLETIEYPRALITSIAATNYPALINAYLSPVAAILEKLTKQLGIIYKELPALARHFPGVDFDNVRSMWEGKLIDLSVQYLSGKAYGFQYVYDAFEDIIKSYEELRCIAMHLHSVCLPDEDAFPMHLMLGTKACPPSIYRQEFEYSPLFNEYKDWSKKLVSVFGRTLTMLNGYYDSLTEKGERGILATPSKEKWQNIGKRAFPIYFDPNIDEFEKYWNESVCHGCDNGKPLSYHYQMPANLQQYGMSRLEAPLLYNLTDTSFFRMEGHLAMPEDAAVLQYKKLQRRFNLPFKVRSIFMGEGGTVKTVCRYPDLDSQYLVWRNVILYYLNNLIKYSTLAEKMVARFDDVKDAAKDAVSGVNVKKEATAHTNAAGKETFSDSEVNAEKKSTFSNINTAFIKAGMVNERINQANYNRINNSKGRLEQTPDDLHREVLHLVARFNDNIEELIATLTLEFSDFDENRFKSLYTDLIVTYVSGMKLMVKIINNEGNVELMAYLMAATLLHRGLNVLMIRPYINIGTLTDIRSQRNKSLATNISFYDYIRKAGAVEHLAGVNKGNTLLLLYHTGKEIEYQTFGKVPENVPLTHKEAEVAELLTAERAIKANYEIRSSEIRARIQDRENELARTELQLNKTLESRTVEINKRKVLSGDEIKKEESVLKTELETKRREFKSTEGDPAKIEALEKEYKERIVLLRKNTESDKTKEISELTKKIKAELAEKQKRGAEEIEKARKEETDAQKEYETHLAALNEKRKAVEKGTKEKELEEIVVIGTKKNRGKYLSGFEAKFNEHYDKLVEEIGKEGLKNISSNIIADFTLYEDDGCCECDAKDYRNKELTPLVVPISRFVVYNQSRVNTAKVQALNNLYHPGEYKVIVKSDPSLGSVSFEEEIYEPKPNLKKQILVYSLDPKKVAENSKARRSIIAIDELEYAVIERETGEEVGAAKITFFIGMGRIQKETYLIKGRVAFAQSYRIEIFDEKGSQILYSQTPNGENYSISVAPGNYLMKVTSAVYGLQERQTSVKDADVTENFEFGKN</sequence>
<name>A0A4Q9HAH2_9SPHI</name>
<proteinExistence type="predicted"/>
<dbReference type="EMBL" id="SIXF01000016">
    <property type="protein sequence ID" value="TBO41073.1"/>
    <property type="molecule type" value="Genomic_DNA"/>
</dbReference>
<gene>
    <name evidence="2" type="ORF">EYS08_16205</name>
</gene>